<dbReference type="EMBL" id="JAUIRO010000006">
    <property type="protein sequence ID" value="KAK0709010.1"/>
    <property type="molecule type" value="Genomic_DNA"/>
</dbReference>
<accession>A0AA40DMV1</accession>
<gene>
    <name evidence="2" type="ORF">B0T26DRAFT_630124</name>
</gene>
<protein>
    <recommendedName>
        <fullName evidence="1">NACHT-NTPase and P-loop NTPases N-terminal domain-containing protein</fullName>
    </recommendedName>
</protein>
<organism evidence="2 3">
    <name type="scientific">Lasiosphaeria miniovina</name>
    <dbReference type="NCBI Taxonomy" id="1954250"/>
    <lineage>
        <taxon>Eukaryota</taxon>
        <taxon>Fungi</taxon>
        <taxon>Dikarya</taxon>
        <taxon>Ascomycota</taxon>
        <taxon>Pezizomycotina</taxon>
        <taxon>Sordariomycetes</taxon>
        <taxon>Sordariomycetidae</taxon>
        <taxon>Sordariales</taxon>
        <taxon>Lasiosphaeriaceae</taxon>
        <taxon>Lasiosphaeria</taxon>
    </lineage>
</organism>
<feature type="domain" description="NACHT-NTPase and P-loop NTPases N-terminal" evidence="1">
    <location>
        <begin position="7"/>
        <end position="131"/>
    </location>
</feature>
<dbReference type="AlphaFoldDB" id="A0AA40DMV1"/>
<dbReference type="RefSeq" id="XP_060292314.1">
    <property type="nucleotide sequence ID" value="XM_060436264.1"/>
</dbReference>
<comment type="caution">
    <text evidence="2">The sequence shown here is derived from an EMBL/GenBank/DDBJ whole genome shotgun (WGS) entry which is preliminary data.</text>
</comment>
<dbReference type="GeneID" id="85319534"/>
<name>A0AA40DMV1_9PEZI</name>
<feature type="non-terminal residue" evidence="2">
    <location>
        <position position="150"/>
    </location>
</feature>
<dbReference type="Pfam" id="PF17107">
    <property type="entry name" value="SesA"/>
    <property type="match status" value="1"/>
</dbReference>
<proteinExistence type="predicted"/>
<dbReference type="Proteomes" id="UP001172101">
    <property type="component" value="Unassembled WGS sequence"/>
</dbReference>
<sequence>MDPLSTVASTIALIQAISSTYRAIQHLRGLPKTFDEVNQGLPLVEDTLALVRDRLGGMDLDEPSRRTIGPVISGCEEKARTLRDIFQEVERNKKEGNDRLALDIFPIMSRLGKAHQLKTLMQEIERDVMRLATNQLFRTATQDQLVKLGE</sequence>
<reference evidence="2" key="1">
    <citation type="submission" date="2023-06" db="EMBL/GenBank/DDBJ databases">
        <title>Genome-scale phylogeny and comparative genomics of the fungal order Sordariales.</title>
        <authorList>
            <consortium name="Lawrence Berkeley National Laboratory"/>
            <person name="Hensen N."/>
            <person name="Bonometti L."/>
            <person name="Westerberg I."/>
            <person name="Brannstrom I.O."/>
            <person name="Guillou S."/>
            <person name="Cros-Aarteil S."/>
            <person name="Calhoun S."/>
            <person name="Haridas S."/>
            <person name="Kuo A."/>
            <person name="Mondo S."/>
            <person name="Pangilinan J."/>
            <person name="Riley R."/>
            <person name="LaButti K."/>
            <person name="Andreopoulos B."/>
            <person name="Lipzen A."/>
            <person name="Chen C."/>
            <person name="Yanf M."/>
            <person name="Daum C."/>
            <person name="Ng V."/>
            <person name="Clum A."/>
            <person name="Steindorff A."/>
            <person name="Ohm R."/>
            <person name="Martin F."/>
            <person name="Silar P."/>
            <person name="Natvig D."/>
            <person name="Lalanne C."/>
            <person name="Gautier V."/>
            <person name="Ament-velasquez S.L."/>
            <person name="Kruys A."/>
            <person name="Hutchinson M.I."/>
            <person name="Powell A.J."/>
            <person name="Barry K."/>
            <person name="Miller A.N."/>
            <person name="Grigoriev I.V."/>
            <person name="Debuchy R."/>
            <person name="Gladieux P."/>
            <person name="Thoren M.H."/>
            <person name="Johannesson H."/>
        </authorList>
    </citation>
    <scope>NUCLEOTIDE SEQUENCE</scope>
    <source>
        <strain evidence="2">SMH2392-1A</strain>
    </source>
</reference>
<evidence type="ECO:0000259" key="1">
    <source>
        <dbReference type="Pfam" id="PF17107"/>
    </source>
</evidence>
<evidence type="ECO:0000313" key="3">
    <source>
        <dbReference type="Proteomes" id="UP001172101"/>
    </source>
</evidence>
<keyword evidence="3" id="KW-1185">Reference proteome</keyword>
<dbReference type="InterPro" id="IPR031352">
    <property type="entry name" value="SesA"/>
</dbReference>
<evidence type="ECO:0000313" key="2">
    <source>
        <dbReference type="EMBL" id="KAK0709010.1"/>
    </source>
</evidence>